<evidence type="ECO:0000259" key="12">
    <source>
        <dbReference type="PROSITE" id="PS51123"/>
    </source>
</evidence>
<gene>
    <name evidence="13" type="ORF">LZG35_08635</name>
</gene>
<evidence type="ECO:0000256" key="9">
    <source>
        <dbReference type="ARBA" id="ARBA00023237"/>
    </source>
</evidence>
<dbReference type="CDD" id="cd07185">
    <property type="entry name" value="OmpA_C-like"/>
    <property type="match status" value="1"/>
</dbReference>
<evidence type="ECO:0000256" key="6">
    <source>
        <dbReference type="ARBA" id="ARBA00023065"/>
    </source>
</evidence>
<dbReference type="SUPFAM" id="SSF56925">
    <property type="entry name" value="OMPA-like"/>
    <property type="match status" value="1"/>
</dbReference>
<dbReference type="PANTHER" id="PTHR30329">
    <property type="entry name" value="STATOR ELEMENT OF FLAGELLAR MOTOR COMPLEX"/>
    <property type="match status" value="1"/>
</dbReference>
<dbReference type="RefSeq" id="WP_233925745.1">
    <property type="nucleotide sequence ID" value="NZ_CBDDTQ010000005.1"/>
</dbReference>
<keyword evidence="14" id="KW-1185">Reference proteome</keyword>
<reference evidence="13" key="1">
    <citation type="submission" date="2022-01" db="EMBL/GenBank/DDBJ databases">
        <authorList>
            <person name="Karlyshev A.V."/>
            <person name="Jaspars M."/>
        </authorList>
    </citation>
    <scope>NUCLEOTIDE SEQUENCE</scope>
    <source>
        <strain evidence="13">AGSA3-2</strain>
    </source>
</reference>
<evidence type="ECO:0000256" key="4">
    <source>
        <dbReference type="ARBA" id="ARBA00022692"/>
    </source>
</evidence>
<dbReference type="InterPro" id="IPR027385">
    <property type="entry name" value="Beta-barrel_OMP"/>
</dbReference>
<proteinExistence type="predicted"/>
<keyword evidence="6" id="KW-0406">Ion transport</keyword>
<dbReference type="GO" id="GO:0015288">
    <property type="term" value="F:porin activity"/>
    <property type="evidence" value="ECO:0007669"/>
    <property type="project" value="UniProtKB-KW"/>
</dbReference>
<keyword evidence="3" id="KW-1134">Transmembrane beta strand</keyword>
<feature type="domain" description="OmpA-like" evidence="12">
    <location>
        <begin position="249"/>
        <end position="361"/>
    </location>
</feature>
<dbReference type="SUPFAM" id="SSF103088">
    <property type="entry name" value="OmpA-like"/>
    <property type="match status" value="1"/>
</dbReference>
<name>A0A9Q3W4X8_9GAMM</name>
<dbReference type="InterPro" id="IPR050330">
    <property type="entry name" value="Bact_OuterMem_StrucFunc"/>
</dbReference>
<evidence type="ECO:0000256" key="11">
    <source>
        <dbReference type="SAM" id="SignalP"/>
    </source>
</evidence>
<protein>
    <submittedName>
        <fullName evidence="13">OmpA family protein</fullName>
    </submittedName>
</protein>
<dbReference type="PROSITE" id="PS51123">
    <property type="entry name" value="OMPA_2"/>
    <property type="match status" value="1"/>
</dbReference>
<evidence type="ECO:0000256" key="1">
    <source>
        <dbReference type="ARBA" id="ARBA00004571"/>
    </source>
</evidence>
<dbReference type="Pfam" id="PF00691">
    <property type="entry name" value="OmpA"/>
    <property type="match status" value="1"/>
</dbReference>
<dbReference type="InterPro" id="IPR006664">
    <property type="entry name" value="OMP_bac"/>
</dbReference>
<dbReference type="PROSITE" id="PS01068">
    <property type="entry name" value="OMPA_1"/>
    <property type="match status" value="1"/>
</dbReference>
<dbReference type="PANTHER" id="PTHR30329:SF21">
    <property type="entry name" value="LIPOPROTEIN YIAD-RELATED"/>
    <property type="match status" value="1"/>
</dbReference>
<keyword evidence="2" id="KW-0813">Transport</keyword>
<organism evidence="13 14">
    <name type="scientific">Alloalcanivorax xenomutans</name>
    <dbReference type="NCBI Taxonomy" id="1094342"/>
    <lineage>
        <taxon>Bacteria</taxon>
        <taxon>Pseudomonadati</taxon>
        <taxon>Pseudomonadota</taxon>
        <taxon>Gammaproteobacteria</taxon>
        <taxon>Oceanospirillales</taxon>
        <taxon>Alcanivoracaceae</taxon>
        <taxon>Alloalcanivorax</taxon>
    </lineage>
</organism>
<keyword evidence="4" id="KW-0812">Transmembrane</keyword>
<dbReference type="Gene3D" id="2.40.160.20">
    <property type="match status" value="1"/>
</dbReference>
<dbReference type="InterPro" id="IPR036737">
    <property type="entry name" value="OmpA-like_sf"/>
</dbReference>
<evidence type="ECO:0000256" key="8">
    <source>
        <dbReference type="ARBA" id="ARBA00023136"/>
    </source>
</evidence>
<dbReference type="AlphaFoldDB" id="A0A9Q3W4X8"/>
<keyword evidence="9" id="KW-0998">Cell outer membrane</keyword>
<feature type="signal peptide" evidence="11">
    <location>
        <begin position="1"/>
        <end position="23"/>
    </location>
</feature>
<evidence type="ECO:0000313" key="13">
    <source>
        <dbReference type="EMBL" id="MCE7508701.1"/>
    </source>
</evidence>
<dbReference type="PRINTS" id="PR01023">
    <property type="entry name" value="NAFLGMOTY"/>
</dbReference>
<dbReference type="GO" id="GO:0005509">
    <property type="term" value="F:calcium ion binding"/>
    <property type="evidence" value="ECO:0007669"/>
    <property type="project" value="InterPro"/>
</dbReference>
<keyword evidence="5 11" id="KW-0732">Signal</keyword>
<comment type="subcellular location">
    <subcellularLocation>
        <location evidence="1">Cell outer membrane</location>
        <topology evidence="1">Multi-pass membrane protein</topology>
    </subcellularLocation>
</comment>
<keyword evidence="7" id="KW-0626">Porin</keyword>
<comment type="caution">
    <text evidence="13">The sequence shown here is derived from an EMBL/GenBank/DDBJ whole genome shotgun (WGS) entry which is preliminary data.</text>
</comment>
<dbReference type="Gene3D" id="3.30.1330.60">
    <property type="entry name" value="OmpA-like domain"/>
    <property type="match status" value="1"/>
</dbReference>
<dbReference type="GO" id="GO:0009279">
    <property type="term" value="C:cell outer membrane"/>
    <property type="evidence" value="ECO:0007669"/>
    <property type="project" value="UniProtKB-SubCell"/>
</dbReference>
<evidence type="ECO:0000256" key="2">
    <source>
        <dbReference type="ARBA" id="ARBA00022448"/>
    </source>
</evidence>
<dbReference type="GO" id="GO:0046930">
    <property type="term" value="C:pore complex"/>
    <property type="evidence" value="ECO:0007669"/>
    <property type="project" value="UniProtKB-KW"/>
</dbReference>
<evidence type="ECO:0000256" key="5">
    <source>
        <dbReference type="ARBA" id="ARBA00022729"/>
    </source>
</evidence>
<sequence length="361" mass="39313">MKAIWKLSTLGMAVALASHAAVAQEREYVEQAKPNQYIGGMAHYIDVDEDWQAGDRGAGGTIFYGRKLTDHIWWESEAGAYGLESDIDNGQDFYQYPVTTGLAFTLGDRTGFTPYLVMAVGGIYNDVYIDDDDGWDFHANAGLGAVTGPLFNNGLKVRAEARYLYNDFDGTGDSAGDGGFGDYRYSLGLEVPMGYTKVVEKTRVETKQVAVQQPVIDSDGDGVPDNLDQCPDTMPGAKVDGKGCLLVNQTVTFNNINFEFDSAELTASSRPLVSRIARSLTAENNNIRVEVAGHTDSVGSAQYNEGLSQRRADSVRNYLVREGVDSSRVTARGYGESQPIADNDSASGRAMNRRVEFHVTE</sequence>
<dbReference type="Pfam" id="PF13505">
    <property type="entry name" value="OMP_b-brl"/>
    <property type="match status" value="1"/>
</dbReference>
<dbReference type="InterPro" id="IPR028974">
    <property type="entry name" value="TSP_type-3_rpt"/>
</dbReference>
<dbReference type="Proteomes" id="UP001107961">
    <property type="component" value="Unassembled WGS sequence"/>
</dbReference>
<feature type="chain" id="PRO_5040116334" evidence="11">
    <location>
        <begin position="24"/>
        <end position="361"/>
    </location>
</feature>
<dbReference type="SUPFAM" id="SSF103647">
    <property type="entry name" value="TSP type-3 repeat"/>
    <property type="match status" value="1"/>
</dbReference>
<dbReference type="InterPro" id="IPR006665">
    <property type="entry name" value="OmpA-like"/>
</dbReference>
<evidence type="ECO:0000256" key="3">
    <source>
        <dbReference type="ARBA" id="ARBA00022452"/>
    </source>
</evidence>
<dbReference type="PRINTS" id="PR01021">
    <property type="entry name" value="OMPADOMAIN"/>
</dbReference>
<evidence type="ECO:0000256" key="7">
    <source>
        <dbReference type="ARBA" id="ARBA00023114"/>
    </source>
</evidence>
<dbReference type="InterPro" id="IPR011250">
    <property type="entry name" value="OMP/PagP_B-barrel"/>
</dbReference>
<keyword evidence="8 10" id="KW-0472">Membrane</keyword>
<dbReference type="InterPro" id="IPR006690">
    <property type="entry name" value="OMPA-like_CS"/>
</dbReference>
<evidence type="ECO:0000256" key="10">
    <source>
        <dbReference type="PROSITE-ProRule" id="PRU00473"/>
    </source>
</evidence>
<accession>A0A9Q3W4X8</accession>
<dbReference type="GO" id="GO:0006811">
    <property type="term" value="P:monoatomic ion transport"/>
    <property type="evidence" value="ECO:0007669"/>
    <property type="project" value="UniProtKB-KW"/>
</dbReference>
<evidence type="ECO:0000313" key="14">
    <source>
        <dbReference type="Proteomes" id="UP001107961"/>
    </source>
</evidence>
<dbReference type="EMBL" id="JAJVKT010000008">
    <property type="protein sequence ID" value="MCE7508701.1"/>
    <property type="molecule type" value="Genomic_DNA"/>
</dbReference>